<dbReference type="EMBL" id="JAIMJC010000001">
    <property type="protein sequence ID" value="KAH0531411.1"/>
    <property type="molecule type" value="Genomic_DNA"/>
</dbReference>
<reference evidence="2 3" key="1">
    <citation type="submission" date="2021-08" db="EMBL/GenBank/DDBJ databases">
        <title>The highly contiguous genome resource for Trichoderma semiorbis FJ059, a fungal antagonistic to plant pathogens.</title>
        <authorList>
            <person name="Liu T."/>
        </authorList>
    </citation>
    <scope>NUCLEOTIDE SEQUENCE [LARGE SCALE GENOMIC DNA]</scope>
    <source>
        <strain evidence="2 3">FJ059</strain>
    </source>
</reference>
<feature type="region of interest" description="Disordered" evidence="1">
    <location>
        <begin position="80"/>
        <end position="138"/>
    </location>
</feature>
<keyword evidence="3" id="KW-1185">Reference proteome</keyword>
<sequence>MYLSSRTPGNSTSNHEYRKWNQRTGRTDFRAEVRKNRPNAGEVNCRMELRKNPSNSGICFDKLTFGYIVCIISSEAYPPEETPKGLNPSAAPATLHRWNPRKDKRRKATHRTGETKATNSANDVDTASPAEPHNGTLDPLLRLVSLPPSYREIDPESNISFGSGGDVFTTAASAVLGAFTLIHWVRAKIPIRFLICLYCVRLPFSGLDRNQMHLAKITRGQSTPGTETMKLFLDQLWTAFVMNNPVIQLYLIHAGRYHSAQGTITDYAVGVMGDACSRRRIESTRFDRTPKRHRLTHAIVPEPMDHCSRACPHAASPQNRSSAN</sequence>
<feature type="compositionally biased region" description="Polar residues" evidence="1">
    <location>
        <begin position="1"/>
        <end position="14"/>
    </location>
</feature>
<organism evidence="2 3">
    <name type="scientific">Trichoderma semiorbis</name>
    <dbReference type="NCBI Taxonomy" id="1491008"/>
    <lineage>
        <taxon>Eukaryota</taxon>
        <taxon>Fungi</taxon>
        <taxon>Dikarya</taxon>
        <taxon>Ascomycota</taxon>
        <taxon>Pezizomycotina</taxon>
        <taxon>Sordariomycetes</taxon>
        <taxon>Hypocreomycetidae</taxon>
        <taxon>Hypocreales</taxon>
        <taxon>Hypocreaceae</taxon>
        <taxon>Trichoderma</taxon>
    </lineage>
</organism>
<feature type="compositionally biased region" description="Basic residues" evidence="1">
    <location>
        <begin position="98"/>
        <end position="110"/>
    </location>
</feature>
<proteinExistence type="predicted"/>
<evidence type="ECO:0000313" key="3">
    <source>
        <dbReference type="Proteomes" id="UP000826573"/>
    </source>
</evidence>
<name>A0A9P8KYL0_9HYPO</name>
<accession>A0A9P8KYL0</accession>
<protein>
    <submittedName>
        <fullName evidence="2">Uncharacterized protein</fullName>
    </submittedName>
</protein>
<gene>
    <name evidence="2" type="ORF">TsFJ059_000244</name>
</gene>
<dbReference type="AlphaFoldDB" id="A0A9P8KYL0"/>
<evidence type="ECO:0000313" key="2">
    <source>
        <dbReference type="EMBL" id="KAH0531411.1"/>
    </source>
</evidence>
<dbReference type="Proteomes" id="UP000826573">
    <property type="component" value="Unassembled WGS sequence"/>
</dbReference>
<evidence type="ECO:0000256" key="1">
    <source>
        <dbReference type="SAM" id="MobiDB-lite"/>
    </source>
</evidence>
<comment type="caution">
    <text evidence="2">The sequence shown here is derived from an EMBL/GenBank/DDBJ whole genome shotgun (WGS) entry which is preliminary data.</text>
</comment>
<feature type="compositionally biased region" description="Polar residues" evidence="1">
    <location>
        <begin position="115"/>
        <end position="125"/>
    </location>
</feature>
<feature type="region of interest" description="Disordered" evidence="1">
    <location>
        <begin position="1"/>
        <end position="23"/>
    </location>
</feature>